<feature type="transmembrane region" description="Helical" evidence="2">
    <location>
        <begin position="20"/>
        <end position="42"/>
    </location>
</feature>
<reference evidence="3" key="1">
    <citation type="submission" date="2022-07" db="EMBL/GenBank/DDBJ databases">
        <title>Evaluation of T. orientalis genome assembly methods using nanopore sequencing and analysis of variation between genomes.</title>
        <authorList>
            <person name="Yam J."/>
            <person name="Micallef M.L."/>
            <person name="Liu M."/>
            <person name="Djordjevic S.P."/>
            <person name="Bogema D.R."/>
            <person name="Jenkins C."/>
        </authorList>
    </citation>
    <scope>NUCLEOTIDE SEQUENCE</scope>
    <source>
        <strain evidence="3">Goon Nure</strain>
    </source>
</reference>
<organism evidence="3 4">
    <name type="scientific">Theileria orientalis</name>
    <dbReference type="NCBI Taxonomy" id="68886"/>
    <lineage>
        <taxon>Eukaryota</taxon>
        <taxon>Sar</taxon>
        <taxon>Alveolata</taxon>
        <taxon>Apicomplexa</taxon>
        <taxon>Aconoidasida</taxon>
        <taxon>Piroplasmida</taxon>
        <taxon>Theileriidae</taxon>
        <taxon>Theileria</taxon>
    </lineage>
</organism>
<keyword evidence="2" id="KW-0812">Transmembrane</keyword>
<feature type="transmembrane region" description="Helical" evidence="2">
    <location>
        <begin position="183"/>
        <end position="201"/>
    </location>
</feature>
<keyword evidence="2" id="KW-1133">Transmembrane helix</keyword>
<evidence type="ECO:0000313" key="3">
    <source>
        <dbReference type="EMBL" id="UVC50208.1"/>
    </source>
</evidence>
<protein>
    <submittedName>
        <fullName evidence="3">Uncharacterized protein</fullName>
    </submittedName>
</protein>
<evidence type="ECO:0000313" key="4">
    <source>
        <dbReference type="Proteomes" id="UP000244811"/>
    </source>
</evidence>
<dbReference type="EMBL" id="CP056072">
    <property type="protein sequence ID" value="UVC50208.1"/>
    <property type="molecule type" value="Genomic_DNA"/>
</dbReference>
<evidence type="ECO:0000256" key="2">
    <source>
        <dbReference type="SAM" id="Phobius"/>
    </source>
</evidence>
<proteinExistence type="predicted"/>
<dbReference type="Proteomes" id="UP000244811">
    <property type="component" value="Chromosome 4"/>
</dbReference>
<accession>A0A976SJW5</accession>
<keyword evidence="2" id="KW-0472">Membrane</keyword>
<feature type="transmembrane region" description="Helical" evidence="2">
    <location>
        <begin position="145"/>
        <end position="171"/>
    </location>
</feature>
<dbReference type="AlphaFoldDB" id="A0A976SJW5"/>
<sequence>MARGSSHSTSTTNQPGVPKWIWFLCSGVACVGIVCLAISIFLPNWRQAGPITYNYIHKASKRQHMVDETKYGLHSVVYDNFMTRQSWSKRVSNVKAKGYMAIQNSSQNHRGGYKNFFVNECPAACRDGISARIRVYENLLGYNNLVLGIALLLALVIVEAAAGFGLLWALFTGKHIHIVGPNFLLILVVILNTTVDISIYVTNNISINNVQIPFPYLSYCYTLALASGLCFVIAAMILFFSDRLGHWMMKRKMQSSLNEYAKGGKIDFGQLRMPFGESSAPNIQAQNMGRPAMGPNVNPDSGFNPGSFFNGMGFNNHSAQNQNESNSPSMWARNFQL</sequence>
<evidence type="ECO:0000256" key="1">
    <source>
        <dbReference type="SAM" id="MobiDB-lite"/>
    </source>
</evidence>
<feature type="transmembrane region" description="Helical" evidence="2">
    <location>
        <begin position="221"/>
        <end position="241"/>
    </location>
</feature>
<name>A0A976SJW5_THEOR</name>
<feature type="region of interest" description="Disordered" evidence="1">
    <location>
        <begin position="314"/>
        <end position="337"/>
    </location>
</feature>
<gene>
    <name evidence="3" type="ORF">MACK_004083</name>
</gene>